<keyword evidence="1" id="KW-0472">Membrane</keyword>
<sequence>MGFFKRNKSSGLAAVSDKVARGIAGAINKAQHRWVKAMERLSARLSMKTKAIVLCTYLTLMFFACGYTIVKSIRNWHSSIVVETQSTMPAIITQHRHRPPSKLNEDPVRNRIHLFRHWMDSLNTTKEGKQQIDSFLKTRPGLMDSIEMTGGIYDGN</sequence>
<dbReference type="AlphaFoldDB" id="A0AAJ6B578"/>
<organism evidence="2 3">
    <name type="scientific">Candidatus Pedobacter colombiensis</name>
    <dbReference type="NCBI Taxonomy" id="3121371"/>
    <lineage>
        <taxon>Bacteria</taxon>
        <taxon>Pseudomonadati</taxon>
        <taxon>Bacteroidota</taxon>
        <taxon>Sphingobacteriia</taxon>
        <taxon>Sphingobacteriales</taxon>
        <taxon>Sphingobacteriaceae</taxon>
        <taxon>Pedobacter</taxon>
    </lineage>
</organism>
<feature type="transmembrane region" description="Helical" evidence="1">
    <location>
        <begin position="51"/>
        <end position="70"/>
    </location>
</feature>
<gene>
    <name evidence="2" type="ORF">P0Y49_13915</name>
</gene>
<dbReference type="EMBL" id="CP119313">
    <property type="protein sequence ID" value="WEK17895.1"/>
    <property type="molecule type" value="Genomic_DNA"/>
</dbReference>
<evidence type="ECO:0000256" key="1">
    <source>
        <dbReference type="SAM" id="Phobius"/>
    </source>
</evidence>
<keyword evidence="1" id="KW-0812">Transmembrane</keyword>
<protein>
    <submittedName>
        <fullName evidence="2">Uncharacterized protein</fullName>
    </submittedName>
</protein>
<proteinExistence type="predicted"/>
<reference evidence="2" key="1">
    <citation type="submission" date="2023-03" db="EMBL/GenBank/DDBJ databases">
        <title>Andean soil-derived lignocellulolytic bacterial consortium as a source of novel taxa and putative plastic-active enzymes.</title>
        <authorList>
            <person name="Diaz-Garcia L."/>
            <person name="Chuvochina M."/>
            <person name="Feuerriegel G."/>
            <person name="Bunk B."/>
            <person name="Sproer C."/>
            <person name="Streit W.R."/>
            <person name="Rodriguez L.M."/>
            <person name="Overmann J."/>
            <person name="Jimenez D.J."/>
        </authorList>
    </citation>
    <scope>NUCLEOTIDE SEQUENCE</scope>
    <source>
        <strain evidence="2">MAG 3858</strain>
    </source>
</reference>
<accession>A0AAJ6B578</accession>
<dbReference type="Proteomes" id="UP001214530">
    <property type="component" value="Chromosome"/>
</dbReference>
<keyword evidence="1" id="KW-1133">Transmembrane helix</keyword>
<evidence type="ECO:0000313" key="2">
    <source>
        <dbReference type="EMBL" id="WEK17895.1"/>
    </source>
</evidence>
<evidence type="ECO:0000313" key="3">
    <source>
        <dbReference type="Proteomes" id="UP001214530"/>
    </source>
</evidence>
<name>A0AAJ6B578_9SPHI</name>